<feature type="region of interest" description="Disordered" evidence="2">
    <location>
        <begin position="28"/>
        <end position="47"/>
    </location>
</feature>
<dbReference type="Gene3D" id="2.60.40.1240">
    <property type="match status" value="1"/>
</dbReference>
<dbReference type="Proteomes" id="UP000037175">
    <property type="component" value="Unassembled WGS sequence"/>
</dbReference>
<dbReference type="InterPro" id="IPR011990">
    <property type="entry name" value="TPR-like_helical_dom_sf"/>
</dbReference>
<dbReference type="AlphaFoldDB" id="A0A0L6VZR1"/>
<evidence type="ECO:0000256" key="2">
    <source>
        <dbReference type="SAM" id="MobiDB-lite"/>
    </source>
</evidence>
<feature type="chain" id="PRO_5005568888" description="DUF4352 domain-containing protein" evidence="3">
    <location>
        <begin position="24"/>
        <end position="269"/>
    </location>
</feature>
<evidence type="ECO:0000313" key="6">
    <source>
        <dbReference type="Proteomes" id="UP000037175"/>
    </source>
</evidence>
<evidence type="ECO:0000313" key="5">
    <source>
        <dbReference type="EMBL" id="KNZ68696.1"/>
    </source>
</evidence>
<protein>
    <recommendedName>
        <fullName evidence="4">DUF4352 domain-containing protein</fullName>
    </recommendedName>
</protein>
<feature type="domain" description="DUF4352" evidence="4">
    <location>
        <begin position="168"/>
        <end position="258"/>
    </location>
</feature>
<organism evidence="5 6">
    <name type="scientific">Thermincola ferriacetica</name>
    <dbReference type="NCBI Taxonomy" id="281456"/>
    <lineage>
        <taxon>Bacteria</taxon>
        <taxon>Bacillati</taxon>
        <taxon>Bacillota</taxon>
        <taxon>Clostridia</taxon>
        <taxon>Eubacteriales</taxon>
        <taxon>Thermincolaceae</taxon>
        <taxon>Thermincola</taxon>
    </lineage>
</organism>
<name>A0A0L6VZR1_9FIRM</name>
<dbReference type="Pfam" id="PF11611">
    <property type="entry name" value="DUF4352"/>
    <property type="match status" value="1"/>
</dbReference>
<feature type="signal peptide" evidence="3">
    <location>
        <begin position="1"/>
        <end position="23"/>
    </location>
</feature>
<evidence type="ECO:0000256" key="3">
    <source>
        <dbReference type="SAM" id="SignalP"/>
    </source>
</evidence>
<sequence length="269" mass="29954" precursor="true">MMRRVAVLLFISSILFLSGCSNNKPPENSFVTNLPREETGSRNKPAVSDDAYANGLRAMVHKDYYKAIEFFEKVVPEDKNFQDACNQLKVAKKALAKDLIDKARANFVSGNIKAALANIEEAFSLDGNMHEAKELRQQIKAAYEASLRAEMKKKMAVYEGEGDVVMAVKDVRLQQASDNYVFVHVLISVKNKGNKLVRLIPNNFTLSAPDGESAGIHYDTYDLPDYFGPVDLQRGESASGRLIFLISKSPVYTLEYNGFEDMAAKKVVP</sequence>
<dbReference type="EMBL" id="LGTE01000023">
    <property type="protein sequence ID" value="KNZ68696.1"/>
    <property type="molecule type" value="Genomic_DNA"/>
</dbReference>
<gene>
    <name evidence="5" type="ORF">Tfer_2689</name>
</gene>
<evidence type="ECO:0000256" key="1">
    <source>
        <dbReference type="ARBA" id="ARBA00022729"/>
    </source>
</evidence>
<dbReference type="PROSITE" id="PS51257">
    <property type="entry name" value="PROKAR_LIPOPROTEIN"/>
    <property type="match status" value="1"/>
</dbReference>
<accession>A0A0L6VZR1</accession>
<dbReference type="SUPFAM" id="SSF48452">
    <property type="entry name" value="TPR-like"/>
    <property type="match status" value="1"/>
</dbReference>
<dbReference type="InterPro" id="IPR029051">
    <property type="entry name" value="DUF4352"/>
</dbReference>
<dbReference type="RefSeq" id="WP_052218702.1">
    <property type="nucleotide sequence ID" value="NZ_LGTE01000023.1"/>
</dbReference>
<reference evidence="6" key="1">
    <citation type="submission" date="2015-07" db="EMBL/GenBank/DDBJ databases">
        <title>Complete Genome of Thermincola ferriacetica strain Z-0001T.</title>
        <authorList>
            <person name="Lusk B."/>
            <person name="Badalamenti J.P."/>
            <person name="Parameswaran P."/>
            <person name="Bond D.R."/>
            <person name="Torres C.I."/>
        </authorList>
    </citation>
    <scope>NUCLEOTIDE SEQUENCE [LARGE SCALE GENOMIC DNA]</scope>
    <source>
        <strain evidence="6">Z-0001</strain>
    </source>
</reference>
<keyword evidence="6" id="KW-1185">Reference proteome</keyword>
<comment type="caution">
    <text evidence="5">The sequence shown here is derived from an EMBL/GenBank/DDBJ whole genome shotgun (WGS) entry which is preliminary data.</text>
</comment>
<keyword evidence="1 3" id="KW-0732">Signal</keyword>
<proteinExistence type="predicted"/>
<dbReference type="InterPro" id="IPR029050">
    <property type="entry name" value="Immunoprotect_excell_Ig-like"/>
</dbReference>
<evidence type="ECO:0000259" key="4">
    <source>
        <dbReference type="Pfam" id="PF11611"/>
    </source>
</evidence>